<evidence type="ECO:0000313" key="1">
    <source>
        <dbReference type="EMBL" id="TWU22156.1"/>
    </source>
</evidence>
<dbReference type="AlphaFoldDB" id="A0A5C6CFY8"/>
<keyword evidence="2" id="KW-1185">Reference proteome</keyword>
<evidence type="ECO:0000313" key="2">
    <source>
        <dbReference type="Proteomes" id="UP000316304"/>
    </source>
</evidence>
<name>A0A5C6CFY8_9BACT</name>
<accession>A0A5C6CFY8</accession>
<dbReference type="EMBL" id="SJPT01000005">
    <property type="protein sequence ID" value="TWU22156.1"/>
    <property type="molecule type" value="Genomic_DNA"/>
</dbReference>
<dbReference type="Proteomes" id="UP000316304">
    <property type="component" value="Unassembled WGS sequence"/>
</dbReference>
<gene>
    <name evidence="1" type="ORF">Pla52o_32090</name>
</gene>
<comment type="caution">
    <text evidence="1">The sequence shown here is derived from an EMBL/GenBank/DDBJ whole genome shotgun (WGS) entry which is preliminary data.</text>
</comment>
<sequence>MSYSLVTLIENWPSTFRGRSTACIRCVSRHIREANKREGQSTLFEGWASSGQPVHPRNNIVSGTVIQSETLHAAGFRNIAKDFEVMKVQERFSFCSEGGMEIADNGIGPSNGPCITLSYGEEKRKVFVVSDRSL</sequence>
<proteinExistence type="predicted"/>
<reference evidence="1 2" key="1">
    <citation type="submission" date="2019-02" db="EMBL/GenBank/DDBJ databases">
        <title>Deep-cultivation of Planctomycetes and their phenomic and genomic characterization uncovers novel biology.</title>
        <authorList>
            <person name="Wiegand S."/>
            <person name="Jogler M."/>
            <person name="Boedeker C."/>
            <person name="Pinto D."/>
            <person name="Vollmers J."/>
            <person name="Rivas-Marin E."/>
            <person name="Kohn T."/>
            <person name="Peeters S.H."/>
            <person name="Heuer A."/>
            <person name="Rast P."/>
            <person name="Oberbeckmann S."/>
            <person name="Bunk B."/>
            <person name="Jeske O."/>
            <person name="Meyerdierks A."/>
            <person name="Storesund J.E."/>
            <person name="Kallscheuer N."/>
            <person name="Luecker S."/>
            <person name="Lage O.M."/>
            <person name="Pohl T."/>
            <person name="Merkel B.J."/>
            <person name="Hornburger P."/>
            <person name="Mueller R.-W."/>
            <person name="Bruemmer F."/>
            <person name="Labrenz M."/>
            <person name="Spormann A.M."/>
            <person name="Op Den Camp H."/>
            <person name="Overmann J."/>
            <person name="Amann R."/>
            <person name="Jetten M.S.M."/>
            <person name="Mascher T."/>
            <person name="Medema M.H."/>
            <person name="Devos D.P."/>
            <person name="Kaster A.-K."/>
            <person name="Ovreas L."/>
            <person name="Rohde M."/>
            <person name="Galperin M.Y."/>
            <person name="Jogler C."/>
        </authorList>
    </citation>
    <scope>NUCLEOTIDE SEQUENCE [LARGE SCALE GENOMIC DNA]</scope>
    <source>
        <strain evidence="1 2">Pla52o</strain>
    </source>
</reference>
<organism evidence="1 2">
    <name type="scientific">Novipirellula galeiformis</name>
    <dbReference type="NCBI Taxonomy" id="2528004"/>
    <lineage>
        <taxon>Bacteria</taxon>
        <taxon>Pseudomonadati</taxon>
        <taxon>Planctomycetota</taxon>
        <taxon>Planctomycetia</taxon>
        <taxon>Pirellulales</taxon>
        <taxon>Pirellulaceae</taxon>
        <taxon>Novipirellula</taxon>
    </lineage>
</organism>
<protein>
    <submittedName>
        <fullName evidence="1">Uncharacterized protein</fullName>
    </submittedName>
</protein>